<evidence type="ECO:0000256" key="1">
    <source>
        <dbReference type="SAM" id="MobiDB-lite"/>
    </source>
</evidence>
<feature type="region of interest" description="Disordered" evidence="1">
    <location>
        <begin position="292"/>
        <end position="351"/>
    </location>
</feature>
<protein>
    <recommendedName>
        <fullName evidence="5">ABC transporter permease</fullName>
    </recommendedName>
</protein>
<feature type="compositionally biased region" description="Low complexity" evidence="1">
    <location>
        <begin position="297"/>
        <end position="337"/>
    </location>
</feature>
<organism evidence="3 4">
    <name type="scientific">Streptomyces roseirectus</name>
    <dbReference type="NCBI Taxonomy" id="2768066"/>
    <lineage>
        <taxon>Bacteria</taxon>
        <taxon>Bacillati</taxon>
        <taxon>Actinomycetota</taxon>
        <taxon>Actinomycetes</taxon>
        <taxon>Kitasatosporales</taxon>
        <taxon>Streptomycetaceae</taxon>
        <taxon>Streptomyces</taxon>
    </lineage>
</organism>
<evidence type="ECO:0000313" key="3">
    <source>
        <dbReference type="EMBL" id="QNP71854.1"/>
    </source>
</evidence>
<dbReference type="EMBL" id="CP060828">
    <property type="protein sequence ID" value="QNP71854.1"/>
    <property type="molecule type" value="Genomic_DNA"/>
</dbReference>
<accession>A0A7H0IGD8</accession>
<feature type="transmembrane region" description="Helical" evidence="2">
    <location>
        <begin position="271"/>
        <end position="289"/>
    </location>
</feature>
<name>A0A7H0IGD8_9ACTN</name>
<keyword evidence="4" id="KW-1185">Reference proteome</keyword>
<proteinExistence type="predicted"/>
<evidence type="ECO:0000256" key="2">
    <source>
        <dbReference type="SAM" id="Phobius"/>
    </source>
</evidence>
<dbReference type="Proteomes" id="UP000516052">
    <property type="component" value="Chromosome"/>
</dbReference>
<evidence type="ECO:0008006" key="5">
    <source>
        <dbReference type="Google" id="ProtNLM"/>
    </source>
</evidence>
<gene>
    <name evidence="3" type="ORF">IAG44_22185</name>
</gene>
<feature type="transmembrane region" description="Helical" evidence="2">
    <location>
        <begin position="87"/>
        <end position="108"/>
    </location>
</feature>
<feature type="transmembrane region" description="Helical" evidence="2">
    <location>
        <begin position="33"/>
        <end position="51"/>
    </location>
</feature>
<dbReference type="RefSeq" id="WP_187748814.1">
    <property type="nucleotide sequence ID" value="NZ_CP060828.1"/>
</dbReference>
<keyword evidence="2" id="KW-0812">Transmembrane</keyword>
<dbReference type="AlphaFoldDB" id="A0A7H0IGD8"/>
<dbReference type="KEGG" id="sroi:IAG44_22185"/>
<sequence length="351" mass="37160">MSATLTPPRRDLPEAVASGRGGLTRTVLRLHRTALLAWTGFVVVTLGWLVWSGKVDAQSILDHKRACDDLCAYAYEAHRYSVGLDRAGLVIGYASLGVAAFAGGALIGRELESGTAHLAWTQGVSPARWLVAKLAVPAVAVVAGSAVLVAVYRWTRRTSDALLYNKGWSEPGAFVASGPATTAYALCALALGALAALLIGRTLPALAAGFTATALLQGTLFAVRPDLWPAKTVTTTTWPEVLNSSWRLASHGDTTTYHPRSHFWPLHLMETGLVLTVTVAATAAAFWTLHRRTTPGRQAETARPPQARAARNRPAPGPHPAADADPGSSSRSGSTQPDTPPRRQRPLPGHS</sequence>
<feature type="transmembrane region" description="Helical" evidence="2">
    <location>
        <begin position="129"/>
        <end position="154"/>
    </location>
</feature>
<keyword evidence="2" id="KW-0472">Membrane</keyword>
<evidence type="ECO:0000313" key="4">
    <source>
        <dbReference type="Proteomes" id="UP000516052"/>
    </source>
</evidence>
<feature type="transmembrane region" description="Helical" evidence="2">
    <location>
        <begin position="205"/>
        <end position="223"/>
    </location>
</feature>
<reference evidence="3 4" key="1">
    <citation type="submission" date="2020-08" db="EMBL/GenBank/DDBJ databases">
        <title>A novel species.</title>
        <authorList>
            <person name="Gao J."/>
        </authorList>
    </citation>
    <scope>NUCLEOTIDE SEQUENCE [LARGE SCALE GENOMIC DNA]</scope>
    <source>
        <strain evidence="3 4">CRXT-G-22</strain>
    </source>
</reference>
<feature type="transmembrane region" description="Helical" evidence="2">
    <location>
        <begin position="174"/>
        <end position="198"/>
    </location>
</feature>
<keyword evidence="2" id="KW-1133">Transmembrane helix</keyword>